<gene>
    <name evidence="2" type="ORF">SIAM614_28761</name>
</gene>
<keyword evidence="1" id="KW-0472">Membrane</keyword>
<evidence type="ECO:0000313" key="2">
    <source>
        <dbReference type="EMBL" id="EAV40302.1"/>
    </source>
</evidence>
<feature type="transmembrane region" description="Helical" evidence="1">
    <location>
        <begin position="68"/>
        <end position="89"/>
    </location>
</feature>
<dbReference type="AlphaFoldDB" id="A0P3V8"/>
<comment type="caution">
    <text evidence="2">The sequence shown here is derived from an EMBL/GenBank/DDBJ whole genome shotgun (WGS) entry which is preliminary data.</text>
</comment>
<feature type="transmembrane region" description="Helical" evidence="1">
    <location>
        <begin position="34"/>
        <end position="56"/>
    </location>
</feature>
<evidence type="ECO:0000313" key="3">
    <source>
        <dbReference type="Proteomes" id="UP000004848"/>
    </source>
</evidence>
<sequence>MLIALLLWSVALLHRDRRMKIMGAFGTAGAVVPIILLVAGHVIVGAGAILGVSSLYELSGENINSTPGIIRIIEAIFFGWGALVAIALWSGQLSRPPNELAPLET</sequence>
<name>A0P3V8_ROSAI</name>
<proteinExistence type="predicted"/>
<evidence type="ECO:0000256" key="1">
    <source>
        <dbReference type="SAM" id="Phobius"/>
    </source>
</evidence>
<accession>A0P3V8</accession>
<dbReference type="Proteomes" id="UP000004848">
    <property type="component" value="Unassembled WGS sequence"/>
</dbReference>
<keyword evidence="1" id="KW-0812">Transmembrane</keyword>
<reference evidence="2 3" key="1">
    <citation type="submission" date="2006-05" db="EMBL/GenBank/DDBJ databases">
        <authorList>
            <person name="King G."/>
            <person name="Ferriera S."/>
            <person name="Johnson J."/>
            <person name="Kravitz S."/>
            <person name="Beeson K."/>
            <person name="Sutton G."/>
            <person name="Rogers Y.-H."/>
            <person name="Friedman R."/>
            <person name="Frazier M."/>
            <person name="Venter J.C."/>
        </authorList>
    </citation>
    <scope>NUCLEOTIDE SEQUENCE [LARGE SCALE GENOMIC DNA]</scope>
    <source>
        <strain evidence="3">ATCC 25650 / DSM 13394 / JCM 20685 / NBRC 16684 / NCIMB 2208 / IAM 12614 / B1</strain>
    </source>
</reference>
<protein>
    <submittedName>
        <fullName evidence="2">Uncharacterized protein</fullName>
    </submittedName>
</protein>
<keyword evidence="1" id="KW-1133">Transmembrane helix</keyword>
<dbReference type="EMBL" id="AAUW01000034">
    <property type="protein sequence ID" value="EAV40302.1"/>
    <property type="molecule type" value="Genomic_DNA"/>
</dbReference>
<organism evidence="2 3">
    <name type="scientific">Roseibium aggregatum (strain ATCC 25650 / DSM 13394 / JCM 20685 / NBRC 16684 / NCIMB 2208 / IAM 12614 / B1)</name>
    <name type="common">Stappia aggregata</name>
    <dbReference type="NCBI Taxonomy" id="384765"/>
    <lineage>
        <taxon>Bacteria</taxon>
        <taxon>Pseudomonadati</taxon>
        <taxon>Pseudomonadota</taxon>
        <taxon>Alphaproteobacteria</taxon>
        <taxon>Hyphomicrobiales</taxon>
        <taxon>Stappiaceae</taxon>
        <taxon>Roseibium</taxon>
    </lineage>
</organism>